<keyword evidence="3" id="KW-1185">Reference proteome</keyword>
<accession>A0A0D7A617</accession>
<evidence type="ECO:0000313" key="3">
    <source>
        <dbReference type="Proteomes" id="UP000054144"/>
    </source>
</evidence>
<evidence type="ECO:0000256" key="1">
    <source>
        <dbReference type="SAM" id="Phobius"/>
    </source>
</evidence>
<dbReference type="Proteomes" id="UP000054144">
    <property type="component" value="Unassembled WGS sequence"/>
</dbReference>
<keyword evidence="1" id="KW-0812">Transmembrane</keyword>
<name>A0A0D7A617_9AGAR</name>
<feature type="transmembrane region" description="Helical" evidence="1">
    <location>
        <begin position="39"/>
        <end position="58"/>
    </location>
</feature>
<dbReference type="EMBL" id="KN882050">
    <property type="protein sequence ID" value="KIY45336.1"/>
    <property type="molecule type" value="Genomic_DNA"/>
</dbReference>
<sequence>MDQSQHWSSFCTVVATIVHRRQIQYRQSRKSTSVVVVDFHTVIVGKLLFVVIVVAKTVGSRHRRIPHNRRRRNLRSSSLSVQKSSTIVVIILHTVEIFDCSRRDSHTQSGNMDLVHQWVTANGTTFYQTIHLCTAVNRFVPPRGTSKYDALRAAISSGVQLNRELLAKRTHCSSILFIVAMYEPFFYRFQ</sequence>
<evidence type="ECO:0000313" key="2">
    <source>
        <dbReference type="EMBL" id="KIY45336.1"/>
    </source>
</evidence>
<keyword evidence="1" id="KW-1133">Transmembrane helix</keyword>
<proteinExistence type="predicted"/>
<keyword evidence="1" id="KW-0472">Membrane</keyword>
<protein>
    <submittedName>
        <fullName evidence="2">Uncharacterized protein</fullName>
    </submittedName>
</protein>
<reference evidence="2 3" key="1">
    <citation type="journal article" date="2015" name="Fungal Genet. Biol.">
        <title>Evolution of novel wood decay mechanisms in Agaricales revealed by the genome sequences of Fistulina hepatica and Cylindrobasidium torrendii.</title>
        <authorList>
            <person name="Floudas D."/>
            <person name="Held B.W."/>
            <person name="Riley R."/>
            <person name="Nagy L.G."/>
            <person name="Koehler G."/>
            <person name="Ransdell A.S."/>
            <person name="Younus H."/>
            <person name="Chow J."/>
            <person name="Chiniquy J."/>
            <person name="Lipzen A."/>
            <person name="Tritt A."/>
            <person name="Sun H."/>
            <person name="Haridas S."/>
            <person name="LaButti K."/>
            <person name="Ohm R.A."/>
            <person name="Kues U."/>
            <person name="Blanchette R.A."/>
            <person name="Grigoriev I.V."/>
            <person name="Minto R.E."/>
            <person name="Hibbett D.S."/>
        </authorList>
    </citation>
    <scope>NUCLEOTIDE SEQUENCE [LARGE SCALE GENOMIC DNA]</scope>
    <source>
        <strain evidence="2 3">ATCC 64428</strain>
    </source>
</reference>
<dbReference type="AlphaFoldDB" id="A0A0D7A617"/>
<gene>
    <name evidence="2" type="ORF">FISHEDRAFT_76690</name>
</gene>
<organism evidence="2 3">
    <name type="scientific">Fistulina hepatica ATCC 64428</name>
    <dbReference type="NCBI Taxonomy" id="1128425"/>
    <lineage>
        <taxon>Eukaryota</taxon>
        <taxon>Fungi</taxon>
        <taxon>Dikarya</taxon>
        <taxon>Basidiomycota</taxon>
        <taxon>Agaricomycotina</taxon>
        <taxon>Agaricomycetes</taxon>
        <taxon>Agaricomycetidae</taxon>
        <taxon>Agaricales</taxon>
        <taxon>Fistulinaceae</taxon>
        <taxon>Fistulina</taxon>
    </lineage>
</organism>